<feature type="non-terminal residue" evidence="7">
    <location>
        <position position="718"/>
    </location>
</feature>
<dbReference type="EMBL" id="LBZO01000014">
    <property type="protein sequence ID" value="KKR73750.1"/>
    <property type="molecule type" value="Genomic_DNA"/>
</dbReference>
<keyword evidence="4" id="KW-1133">Transmembrane helix</keyword>
<evidence type="ECO:0000313" key="8">
    <source>
        <dbReference type="Proteomes" id="UP000034013"/>
    </source>
</evidence>
<feature type="transmembrane region" description="Helical" evidence="4">
    <location>
        <begin position="628"/>
        <end position="646"/>
    </location>
</feature>
<comment type="caution">
    <text evidence="7">The sequence shown here is derived from an EMBL/GenBank/DDBJ whole genome shotgun (WGS) entry which is preliminary data.</text>
</comment>
<dbReference type="PANTHER" id="PTHR43179">
    <property type="entry name" value="RHAMNOSYLTRANSFERASE WBBL"/>
    <property type="match status" value="1"/>
</dbReference>
<feature type="transmembrane region" description="Helical" evidence="4">
    <location>
        <begin position="409"/>
        <end position="425"/>
    </location>
</feature>
<evidence type="ECO:0000256" key="3">
    <source>
        <dbReference type="ARBA" id="ARBA00022679"/>
    </source>
</evidence>
<keyword evidence="3" id="KW-0808">Transferase</keyword>
<organism evidence="7 8">
    <name type="scientific">Candidatus Woesebacteria bacterium GW2011_GWA2_40_7</name>
    <dbReference type="NCBI Taxonomy" id="1618562"/>
    <lineage>
        <taxon>Bacteria</taxon>
        <taxon>Candidatus Woeseibacteriota</taxon>
    </lineage>
</organism>
<dbReference type="InterPro" id="IPR001173">
    <property type="entry name" value="Glyco_trans_2-like"/>
</dbReference>
<dbReference type="AlphaFoldDB" id="A0A0G0VPC3"/>
<feature type="transmembrane region" description="Helical" evidence="4">
    <location>
        <begin position="437"/>
        <end position="466"/>
    </location>
</feature>
<gene>
    <name evidence="7" type="ORF">UU16_C0014G0009</name>
</gene>
<feature type="transmembrane region" description="Helical" evidence="4">
    <location>
        <begin position="358"/>
        <end position="378"/>
    </location>
</feature>
<accession>A0A0G0VPC3</accession>
<protein>
    <recommendedName>
        <fullName evidence="9">Glycosyltransferase 2-like domain-containing protein</fullName>
    </recommendedName>
</protein>
<feature type="transmembrane region" description="Helical" evidence="4">
    <location>
        <begin position="334"/>
        <end position="352"/>
    </location>
</feature>
<dbReference type="Pfam" id="PF00535">
    <property type="entry name" value="Glycos_transf_2"/>
    <property type="match status" value="1"/>
</dbReference>
<keyword evidence="4" id="KW-0472">Membrane</keyword>
<keyword evidence="4" id="KW-0812">Transmembrane</keyword>
<evidence type="ECO:0000259" key="5">
    <source>
        <dbReference type="Pfam" id="PF00535"/>
    </source>
</evidence>
<feature type="transmembrane region" description="Helical" evidence="4">
    <location>
        <begin position="472"/>
        <end position="492"/>
    </location>
</feature>
<feature type="transmembrane region" description="Helical" evidence="4">
    <location>
        <begin position="550"/>
        <end position="568"/>
    </location>
</feature>
<dbReference type="SUPFAM" id="SSF53448">
    <property type="entry name" value="Nucleotide-diphospho-sugar transferases"/>
    <property type="match status" value="1"/>
</dbReference>
<feature type="domain" description="Glycosyltransferase RgtA/B/C/D-like" evidence="6">
    <location>
        <begin position="338"/>
        <end position="487"/>
    </location>
</feature>
<dbReference type="Gene3D" id="3.90.550.10">
    <property type="entry name" value="Spore Coat Polysaccharide Biosynthesis Protein SpsA, Chain A"/>
    <property type="match status" value="1"/>
</dbReference>
<dbReference type="Pfam" id="PF13231">
    <property type="entry name" value="PMT_2"/>
    <property type="match status" value="1"/>
</dbReference>
<feature type="transmembrane region" description="Helical" evidence="4">
    <location>
        <begin position="499"/>
        <end position="519"/>
    </location>
</feature>
<evidence type="ECO:0000256" key="2">
    <source>
        <dbReference type="ARBA" id="ARBA00022676"/>
    </source>
</evidence>
<sequence length="718" mass="83053">MKLRKTIKVSVVVGHFGHGGEVYKCLDKLKIIKSKFKSGEFILVDNNGEKLEENTVKKKYSWVKYISASKNLGWGAGRNFGIRHAVGKFIFSIDSDILIDLQSFKNIYNILKKDSKIGMVVPRIKNISGRFTPEATKELTPVRGIFFLSFINKIFPVNPIVKDYLMDSWNRRTSRKVEVGQLGAFMIKKEVYEKIDKFDENLFLYFEENDVSKRLKKNGHEIYFDSKSEAMHMESKGTPKNSDQIKQIFAHSRYYYFKKHYGLLPALIVEMFARFSKSTLMVLGILILGTFLRFYRLIPNLVLNGEMGTDYMNVWNIIHGTRTFLIGPRTSHEWFFIPPISYWIYTVLLFFARFNPSVINIFWAVVESVSILVCYYYVKKLFNEKIALISSFLLAVSPAWIVLTRNSRYNAPAAIIFFPYLWYLLKSINDKGKSLGVLGLILGLSMNFFPSPFLLIPATIVCFIYFKVSPKLKYVIYFFLAFLIPNITFIIYEISNKFAITLQLITWIPYRVLGFFGLYPKNSVNLKVLSQNIYSVYQFFKDSFVPNSNTLSIALFAFVTFGSAFWIFRPLRDKNKETAFILLLINLIIPYLGLFMHGAPPEHYYLAIFPVPLIMASYILVKTFKNNIVLAILTFLIGSFGIWNLVSTDWFYRDKFITDYSQSPPPYSVQLSTVNEIIKDSKGSDFSISRIGVNDQFENNFANNYIYLLTIRGAKIKS</sequence>
<comment type="similarity">
    <text evidence="1">Belongs to the glycosyltransferase 2 family.</text>
</comment>
<evidence type="ECO:0000256" key="1">
    <source>
        <dbReference type="ARBA" id="ARBA00006739"/>
    </source>
</evidence>
<dbReference type="PANTHER" id="PTHR43179:SF12">
    <property type="entry name" value="GALACTOFURANOSYLTRANSFERASE GLFT2"/>
    <property type="match status" value="1"/>
</dbReference>
<evidence type="ECO:0000256" key="4">
    <source>
        <dbReference type="SAM" id="Phobius"/>
    </source>
</evidence>
<dbReference type="Proteomes" id="UP000034013">
    <property type="component" value="Unassembled WGS sequence"/>
</dbReference>
<dbReference type="InterPro" id="IPR038731">
    <property type="entry name" value="RgtA/B/C-like"/>
</dbReference>
<feature type="transmembrane region" description="Helical" evidence="4">
    <location>
        <begin position="280"/>
        <end position="298"/>
    </location>
</feature>
<proteinExistence type="inferred from homology"/>
<evidence type="ECO:0008006" key="9">
    <source>
        <dbReference type="Google" id="ProtNLM"/>
    </source>
</evidence>
<feature type="transmembrane region" description="Helical" evidence="4">
    <location>
        <begin position="580"/>
        <end position="598"/>
    </location>
</feature>
<dbReference type="InterPro" id="IPR029044">
    <property type="entry name" value="Nucleotide-diphossugar_trans"/>
</dbReference>
<dbReference type="GO" id="GO:0016757">
    <property type="term" value="F:glycosyltransferase activity"/>
    <property type="evidence" value="ECO:0007669"/>
    <property type="project" value="UniProtKB-KW"/>
</dbReference>
<feature type="transmembrane region" description="Helical" evidence="4">
    <location>
        <begin position="385"/>
        <end position="403"/>
    </location>
</feature>
<evidence type="ECO:0000313" key="7">
    <source>
        <dbReference type="EMBL" id="KKR73750.1"/>
    </source>
</evidence>
<evidence type="ECO:0000259" key="6">
    <source>
        <dbReference type="Pfam" id="PF13231"/>
    </source>
</evidence>
<feature type="domain" description="Glycosyltransferase 2-like" evidence="5">
    <location>
        <begin position="11"/>
        <end position="137"/>
    </location>
</feature>
<keyword evidence="2" id="KW-0328">Glycosyltransferase</keyword>
<feature type="transmembrane region" description="Helical" evidence="4">
    <location>
        <begin position="604"/>
        <end position="621"/>
    </location>
</feature>
<reference evidence="7 8" key="1">
    <citation type="journal article" date="2015" name="Nature">
        <title>rRNA introns, odd ribosomes, and small enigmatic genomes across a large radiation of phyla.</title>
        <authorList>
            <person name="Brown C.T."/>
            <person name="Hug L.A."/>
            <person name="Thomas B.C."/>
            <person name="Sharon I."/>
            <person name="Castelle C.J."/>
            <person name="Singh A."/>
            <person name="Wilkins M.J."/>
            <person name="Williams K.H."/>
            <person name="Banfield J.F."/>
        </authorList>
    </citation>
    <scope>NUCLEOTIDE SEQUENCE [LARGE SCALE GENOMIC DNA]</scope>
</reference>
<name>A0A0G0VPC3_9BACT</name>